<evidence type="ECO:0000256" key="1">
    <source>
        <dbReference type="SAM" id="Phobius"/>
    </source>
</evidence>
<gene>
    <name evidence="2" type="ORF">GCM10007170_41970</name>
</gene>
<proteinExistence type="predicted"/>
<evidence type="ECO:0000313" key="2">
    <source>
        <dbReference type="EMBL" id="GGI01768.1"/>
    </source>
</evidence>
<dbReference type="EMBL" id="BMFW01000037">
    <property type="protein sequence ID" value="GGI01768.1"/>
    <property type="molecule type" value="Genomic_DNA"/>
</dbReference>
<protein>
    <submittedName>
        <fullName evidence="2">Uncharacterized protein</fullName>
    </submittedName>
</protein>
<evidence type="ECO:0000313" key="3">
    <source>
        <dbReference type="Proteomes" id="UP000643279"/>
    </source>
</evidence>
<organism evidence="2 3">
    <name type="scientific">Arthrobacter liuii</name>
    <dbReference type="NCBI Taxonomy" id="1476996"/>
    <lineage>
        <taxon>Bacteria</taxon>
        <taxon>Bacillati</taxon>
        <taxon>Actinomycetota</taxon>
        <taxon>Actinomycetes</taxon>
        <taxon>Micrococcales</taxon>
        <taxon>Micrococcaceae</taxon>
        <taxon>Arthrobacter</taxon>
    </lineage>
</organism>
<keyword evidence="1" id="KW-1133">Transmembrane helix</keyword>
<name>A0ABQ2B0M0_9MICC</name>
<reference evidence="3" key="1">
    <citation type="journal article" date="2019" name="Int. J. Syst. Evol. Microbiol.">
        <title>The Global Catalogue of Microorganisms (GCM) 10K type strain sequencing project: providing services to taxonomists for standard genome sequencing and annotation.</title>
        <authorList>
            <consortium name="The Broad Institute Genomics Platform"/>
            <consortium name="The Broad Institute Genome Sequencing Center for Infectious Disease"/>
            <person name="Wu L."/>
            <person name="Ma J."/>
        </authorList>
    </citation>
    <scope>NUCLEOTIDE SEQUENCE [LARGE SCALE GENOMIC DNA]</scope>
    <source>
        <strain evidence="3">CGMCC 1.12778</strain>
    </source>
</reference>
<accession>A0ABQ2B0M0</accession>
<feature type="transmembrane region" description="Helical" evidence="1">
    <location>
        <begin position="12"/>
        <end position="35"/>
    </location>
</feature>
<dbReference type="Proteomes" id="UP000643279">
    <property type="component" value="Unassembled WGS sequence"/>
</dbReference>
<keyword evidence="1" id="KW-0472">Membrane</keyword>
<sequence length="96" mass="10255">MIAAFVGNPIGLLVFSAVINGIAAAPFLIVTMLISGDRKIMGRYRTQCRPGFPPAPGRPCRGWDFVSAGRGDVPWEPPFRALTAIASFDAAFSSKD</sequence>
<keyword evidence="3" id="KW-1185">Reference proteome</keyword>
<keyword evidence="1" id="KW-0812">Transmembrane</keyword>
<comment type="caution">
    <text evidence="2">The sequence shown here is derived from an EMBL/GenBank/DDBJ whole genome shotgun (WGS) entry which is preliminary data.</text>
</comment>